<keyword evidence="8" id="KW-1185">Reference proteome</keyword>
<evidence type="ECO:0000256" key="1">
    <source>
        <dbReference type="ARBA" id="ARBA00022490"/>
    </source>
</evidence>
<comment type="subcellular location">
    <subcellularLocation>
        <location evidence="5">Cytoplasm</location>
    </subcellularLocation>
</comment>
<dbReference type="SMART" id="SM00732">
    <property type="entry name" value="YqgFc"/>
    <property type="match status" value="1"/>
</dbReference>
<dbReference type="GO" id="GO:0016788">
    <property type="term" value="F:hydrolase activity, acting on ester bonds"/>
    <property type="evidence" value="ECO:0007669"/>
    <property type="project" value="UniProtKB-UniRule"/>
</dbReference>
<dbReference type="HAMAP" id="MF_00651">
    <property type="entry name" value="Nuclease_YqgF"/>
    <property type="match status" value="1"/>
</dbReference>
<feature type="domain" description="YqgF/RNase H-like" evidence="6">
    <location>
        <begin position="2"/>
        <end position="104"/>
    </location>
</feature>
<comment type="function">
    <text evidence="5">Could be a nuclease involved in processing of the 5'-end of pre-16S rRNA.</text>
</comment>
<dbReference type="InterPro" id="IPR006641">
    <property type="entry name" value="YqgF/RNaseH-like_dom"/>
</dbReference>
<dbReference type="Gene3D" id="3.30.420.140">
    <property type="entry name" value="YqgF/RNase H-like domain"/>
    <property type="match status" value="1"/>
</dbReference>
<dbReference type="InterPro" id="IPR037027">
    <property type="entry name" value="YqgF/RNaseH-like_dom_sf"/>
</dbReference>
<dbReference type="EC" id="3.1.-.-" evidence="5"/>
<dbReference type="CDD" id="cd16964">
    <property type="entry name" value="YqgF"/>
    <property type="match status" value="1"/>
</dbReference>
<dbReference type="KEGG" id="mnu:NCTC10166_00771"/>
<evidence type="ECO:0000256" key="4">
    <source>
        <dbReference type="ARBA" id="ARBA00022801"/>
    </source>
</evidence>
<sequence length="139" mass="15973">MKRKLAIDLGTKRCGFAISDAFSMMAFPLENFSFNENNYDAVILKIQKILAEYSIDTFILGYPTKISGEKIAMTLNVEKFKQKLEENFDIPVVYVNENETTKKATEILINANLSRKKRKNLKDKLAAQLILEKYINRGK</sequence>
<evidence type="ECO:0000256" key="3">
    <source>
        <dbReference type="ARBA" id="ARBA00022722"/>
    </source>
</evidence>
<dbReference type="InterPro" id="IPR005227">
    <property type="entry name" value="YqgF"/>
</dbReference>
<dbReference type="EMBL" id="LR214951">
    <property type="protein sequence ID" value="VEU59786.1"/>
    <property type="molecule type" value="Genomic_DNA"/>
</dbReference>
<organism evidence="7 8">
    <name type="scientific">Mesomycoplasma neurolyticum</name>
    <dbReference type="NCBI Taxonomy" id="2120"/>
    <lineage>
        <taxon>Bacteria</taxon>
        <taxon>Bacillati</taxon>
        <taxon>Mycoplasmatota</taxon>
        <taxon>Mycoplasmoidales</taxon>
        <taxon>Metamycoplasmataceae</taxon>
        <taxon>Mesomycoplasma</taxon>
    </lineage>
</organism>
<keyword evidence="2 5" id="KW-0690">Ribosome biogenesis</keyword>
<proteinExistence type="inferred from homology"/>
<dbReference type="SUPFAM" id="SSF53098">
    <property type="entry name" value="Ribonuclease H-like"/>
    <property type="match status" value="1"/>
</dbReference>
<evidence type="ECO:0000313" key="7">
    <source>
        <dbReference type="EMBL" id="VEU59786.1"/>
    </source>
</evidence>
<evidence type="ECO:0000256" key="2">
    <source>
        <dbReference type="ARBA" id="ARBA00022517"/>
    </source>
</evidence>
<dbReference type="GO" id="GO:0004518">
    <property type="term" value="F:nuclease activity"/>
    <property type="evidence" value="ECO:0007669"/>
    <property type="project" value="UniProtKB-KW"/>
</dbReference>
<evidence type="ECO:0000256" key="5">
    <source>
        <dbReference type="HAMAP-Rule" id="MF_00651"/>
    </source>
</evidence>
<dbReference type="GO" id="GO:0000967">
    <property type="term" value="P:rRNA 5'-end processing"/>
    <property type="evidence" value="ECO:0007669"/>
    <property type="project" value="UniProtKB-UniRule"/>
</dbReference>
<keyword evidence="4 5" id="KW-0378">Hydrolase</keyword>
<evidence type="ECO:0000259" key="6">
    <source>
        <dbReference type="SMART" id="SM00732"/>
    </source>
</evidence>
<keyword evidence="1 5" id="KW-0963">Cytoplasm</keyword>
<dbReference type="GO" id="GO:0005829">
    <property type="term" value="C:cytosol"/>
    <property type="evidence" value="ECO:0007669"/>
    <property type="project" value="TreeGrafter"/>
</dbReference>
<name>A0A449A6C4_9BACT</name>
<dbReference type="NCBIfam" id="TIGR00250">
    <property type="entry name" value="RNAse_H_YqgF"/>
    <property type="match status" value="1"/>
</dbReference>
<dbReference type="AlphaFoldDB" id="A0A449A6C4"/>
<accession>A0A449A6C4</accession>
<evidence type="ECO:0000313" key="8">
    <source>
        <dbReference type="Proteomes" id="UP000289440"/>
    </source>
</evidence>
<dbReference type="PANTHER" id="PTHR33317">
    <property type="entry name" value="POLYNUCLEOTIDYL TRANSFERASE, RIBONUCLEASE H-LIKE SUPERFAMILY PROTEIN"/>
    <property type="match status" value="1"/>
</dbReference>
<protein>
    <recommendedName>
        <fullName evidence="5">Putative pre-16S rRNA nuclease</fullName>
        <ecNumber evidence="5">3.1.-.-</ecNumber>
    </recommendedName>
</protein>
<dbReference type="Pfam" id="PF03652">
    <property type="entry name" value="RuvX"/>
    <property type="match status" value="1"/>
</dbReference>
<dbReference type="OrthoDB" id="9796140at2"/>
<dbReference type="InterPro" id="IPR012337">
    <property type="entry name" value="RNaseH-like_sf"/>
</dbReference>
<keyword evidence="3 5" id="KW-0540">Nuclease</keyword>
<reference evidence="7 8" key="1">
    <citation type="submission" date="2019-01" db="EMBL/GenBank/DDBJ databases">
        <authorList>
            <consortium name="Pathogen Informatics"/>
        </authorList>
    </citation>
    <scope>NUCLEOTIDE SEQUENCE [LARGE SCALE GENOMIC DNA]</scope>
    <source>
        <strain evidence="7 8">NCTC10166</strain>
    </source>
</reference>
<dbReference type="RefSeq" id="WP_129720151.1">
    <property type="nucleotide sequence ID" value="NZ_LR214951.1"/>
</dbReference>
<gene>
    <name evidence="7" type="primary">yrrK</name>
    <name evidence="7" type="ORF">NCTC10166_00771</name>
</gene>
<dbReference type="Proteomes" id="UP000289440">
    <property type="component" value="Chromosome"/>
</dbReference>
<dbReference type="PANTHER" id="PTHR33317:SF4">
    <property type="entry name" value="POLYNUCLEOTIDYL TRANSFERASE, RIBONUCLEASE H-LIKE SUPERFAMILY PROTEIN"/>
    <property type="match status" value="1"/>
</dbReference>
<comment type="similarity">
    <text evidence="5">Belongs to the YqgF HJR family.</text>
</comment>